<name>A0ABU1ICH6_9BURK</name>
<feature type="transmembrane region" description="Helical" evidence="7">
    <location>
        <begin position="57"/>
        <end position="79"/>
    </location>
</feature>
<organism evidence="10 11">
    <name type="scientific">Paracidovorax wautersii</name>
    <dbReference type="NCBI Taxonomy" id="1177982"/>
    <lineage>
        <taxon>Bacteria</taxon>
        <taxon>Pseudomonadati</taxon>
        <taxon>Pseudomonadota</taxon>
        <taxon>Betaproteobacteria</taxon>
        <taxon>Burkholderiales</taxon>
        <taxon>Comamonadaceae</taxon>
        <taxon>Paracidovorax</taxon>
    </lineage>
</organism>
<evidence type="ECO:0000256" key="8">
    <source>
        <dbReference type="SAM" id="MobiDB-lite"/>
    </source>
</evidence>
<gene>
    <name evidence="10" type="ORF">QE399_002624</name>
</gene>
<keyword evidence="5 7" id="KW-1133">Transmembrane helix</keyword>
<proteinExistence type="inferred from homology"/>
<evidence type="ECO:0000256" key="6">
    <source>
        <dbReference type="ARBA" id="ARBA00023136"/>
    </source>
</evidence>
<keyword evidence="7" id="KW-0997">Cell inner membrane</keyword>
<keyword evidence="3" id="KW-1003">Cell membrane</keyword>
<evidence type="ECO:0000256" key="7">
    <source>
        <dbReference type="RuleBase" id="RU365041"/>
    </source>
</evidence>
<feature type="compositionally biased region" description="Basic and acidic residues" evidence="8">
    <location>
        <begin position="174"/>
        <end position="186"/>
    </location>
</feature>
<evidence type="ECO:0000256" key="3">
    <source>
        <dbReference type="ARBA" id="ARBA00022475"/>
    </source>
</evidence>
<dbReference type="EMBL" id="JAVIZX010000001">
    <property type="protein sequence ID" value="MDR6214935.1"/>
    <property type="molecule type" value="Genomic_DNA"/>
</dbReference>
<dbReference type="RefSeq" id="WP_309829236.1">
    <property type="nucleotide sequence ID" value="NZ_JAVIZX010000001.1"/>
</dbReference>
<feature type="transmembrane region" description="Helical" evidence="7">
    <location>
        <begin position="139"/>
        <end position="158"/>
    </location>
</feature>
<feature type="domain" description="MgtC/SapB/SrpB/YhiD N-terminal" evidence="9">
    <location>
        <begin position="32"/>
        <end position="154"/>
    </location>
</feature>
<accession>A0ABU1ICH6</accession>
<evidence type="ECO:0000313" key="10">
    <source>
        <dbReference type="EMBL" id="MDR6214935.1"/>
    </source>
</evidence>
<dbReference type="PANTHER" id="PTHR33778:SF1">
    <property type="entry name" value="MAGNESIUM TRANSPORTER YHID-RELATED"/>
    <property type="match status" value="1"/>
</dbReference>
<dbReference type="InterPro" id="IPR003416">
    <property type="entry name" value="MgtC/SapB/SrpB/YhiD_fam"/>
</dbReference>
<feature type="transmembrane region" description="Helical" evidence="7">
    <location>
        <begin position="114"/>
        <end position="133"/>
    </location>
</feature>
<evidence type="ECO:0000313" key="11">
    <source>
        <dbReference type="Proteomes" id="UP001267710"/>
    </source>
</evidence>
<keyword evidence="4 7" id="KW-0812">Transmembrane</keyword>
<evidence type="ECO:0000256" key="2">
    <source>
        <dbReference type="ARBA" id="ARBA00009298"/>
    </source>
</evidence>
<dbReference type="Proteomes" id="UP001267710">
    <property type="component" value="Unassembled WGS sequence"/>
</dbReference>
<comment type="similarity">
    <text evidence="2 7">Belongs to the MgtC/SapB family.</text>
</comment>
<sequence>MSAWWDSMAGTVSAEFSDVPDLEQFTRIVLRLAIAALLGGLLGLEREHKGKAAGVRTHMLVSMGAAMFVLAAQQAGISAGDNSRVLQGIIAGVGFLGAGTILKGDAENQVKGLTTAAGIWLTAAIGVAAGLGLETTAVLATGLALVIFWAVPLVQTLFDRPAARRAQTVPSTPDRSRDRSDDEAPY</sequence>
<evidence type="ECO:0000256" key="5">
    <source>
        <dbReference type="ARBA" id="ARBA00022989"/>
    </source>
</evidence>
<dbReference type="PRINTS" id="PR01837">
    <property type="entry name" value="MGTCSAPBPROT"/>
</dbReference>
<feature type="region of interest" description="Disordered" evidence="8">
    <location>
        <begin position="164"/>
        <end position="186"/>
    </location>
</feature>
<dbReference type="InterPro" id="IPR049177">
    <property type="entry name" value="MgtC_SapB_SrpB_YhiD_N"/>
</dbReference>
<evidence type="ECO:0000256" key="1">
    <source>
        <dbReference type="ARBA" id="ARBA00004651"/>
    </source>
</evidence>
<feature type="transmembrane region" description="Helical" evidence="7">
    <location>
        <begin position="85"/>
        <end position="102"/>
    </location>
</feature>
<feature type="transmembrane region" description="Helical" evidence="7">
    <location>
        <begin position="28"/>
        <end position="45"/>
    </location>
</feature>
<keyword evidence="11" id="KW-1185">Reference proteome</keyword>
<dbReference type="PANTHER" id="PTHR33778">
    <property type="entry name" value="PROTEIN MGTC"/>
    <property type="match status" value="1"/>
</dbReference>
<reference evidence="10 11" key="1">
    <citation type="submission" date="2023-08" db="EMBL/GenBank/DDBJ databases">
        <title>Functional and genomic diversity of the sorghum phyllosphere microbiome.</title>
        <authorList>
            <person name="Shade A."/>
        </authorList>
    </citation>
    <scope>NUCLEOTIDE SEQUENCE [LARGE SCALE GENOMIC DNA]</scope>
    <source>
        <strain evidence="10 11">SORGH_AS_0335</strain>
    </source>
</reference>
<evidence type="ECO:0000259" key="9">
    <source>
        <dbReference type="Pfam" id="PF02308"/>
    </source>
</evidence>
<comment type="subcellular location">
    <subcellularLocation>
        <location evidence="7">Cell inner membrane</location>
        <topology evidence="7">Multi-pass membrane protein</topology>
    </subcellularLocation>
    <subcellularLocation>
        <location evidence="1">Cell membrane</location>
        <topology evidence="1">Multi-pass membrane protein</topology>
    </subcellularLocation>
</comment>
<protein>
    <recommendedName>
        <fullName evidence="7">Protein MgtC</fullName>
    </recommendedName>
</protein>
<comment type="caution">
    <text evidence="10">The sequence shown here is derived from an EMBL/GenBank/DDBJ whole genome shotgun (WGS) entry which is preliminary data.</text>
</comment>
<evidence type="ECO:0000256" key="4">
    <source>
        <dbReference type="ARBA" id="ARBA00022692"/>
    </source>
</evidence>
<keyword evidence="6 7" id="KW-0472">Membrane</keyword>
<dbReference type="Pfam" id="PF02308">
    <property type="entry name" value="MgtC"/>
    <property type="match status" value="1"/>
</dbReference>